<name>A0ABP6VUR1_9PSEU</name>
<sequence length="471" mass="50317">MALTLGGLADEPALGLRVVAGESGLDRPIGWVHPTELIDPQPFLEGGELLLTTGLALDDATAAGYVSRLVDADVAGLGFGVGLSHPRVPAALIEAADEVGLPVLEVPRRTPFIAITRAVSRSVAADEYAATVRIGRAQQELTRTAVGRSGVAGVVRRLARLIDGWVVLYDAGRVREAAPAAARSRGAHLDLTGLRAGARVVTDGDDEVVLQTLHTRGALAVGTAEPLDTTGGHIVNTAVSLLSLALEQDRSQREAFSRLRTGVLELLAEGRYDLAHRVMPELPPEPWTVLVATGSRAARKALCERWETVTGHVFSAHRGTRLVIVTDDPAQVREAQDCHLGLSDAADFPAALRQAEEAADAAQQRRVPLLRYSDHAGEGFLGLVDSSAAQAFSEHLLAPLRAFDRTGRGDLVASLHCWLEHHEHWDLAAAKLGVHRHTLRNRVSKAAELLGRDLDAPGVRAELWLALRITS</sequence>
<proteinExistence type="predicted"/>
<dbReference type="EMBL" id="BAAAZN010000004">
    <property type="protein sequence ID" value="GAA3541500.1"/>
    <property type="molecule type" value="Genomic_DNA"/>
</dbReference>
<dbReference type="Gene3D" id="1.10.10.2840">
    <property type="entry name" value="PucR C-terminal helix-turn-helix domain"/>
    <property type="match status" value="1"/>
</dbReference>
<dbReference type="PANTHER" id="PTHR33744">
    <property type="entry name" value="CARBOHYDRATE DIACID REGULATOR"/>
    <property type="match status" value="1"/>
</dbReference>
<protein>
    <submittedName>
        <fullName evidence="3">PucR family transcriptional regulator</fullName>
    </submittedName>
</protein>
<dbReference type="RefSeq" id="WP_344859124.1">
    <property type="nucleotide sequence ID" value="NZ_BAAAZN010000004.1"/>
</dbReference>
<dbReference type="Pfam" id="PF07905">
    <property type="entry name" value="PucR"/>
    <property type="match status" value="1"/>
</dbReference>
<feature type="domain" description="Purine catabolism PurC-like" evidence="1">
    <location>
        <begin position="11"/>
        <end position="122"/>
    </location>
</feature>
<dbReference type="InterPro" id="IPR051448">
    <property type="entry name" value="CdaR-like_regulators"/>
</dbReference>
<feature type="domain" description="PucR C-terminal helix-turn-helix" evidence="2">
    <location>
        <begin position="411"/>
        <end position="469"/>
    </location>
</feature>
<gene>
    <name evidence="3" type="ORF">GCM10022222_26430</name>
</gene>
<evidence type="ECO:0000313" key="3">
    <source>
        <dbReference type="EMBL" id="GAA3541500.1"/>
    </source>
</evidence>
<comment type="caution">
    <text evidence="3">The sequence shown here is derived from an EMBL/GenBank/DDBJ whole genome shotgun (WGS) entry which is preliminary data.</text>
</comment>
<dbReference type="InterPro" id="IPR025736">
    <property type="entry name" value="PucR_C-HTH_dom"/>
</dbReference>
<accession>A0ABP6VUR1</accession>
<dbReference type="Proteomes" id="UP001500689">
    <property type="component" value="Unassembled WGS sequence"/>
</dbReference>
<organism evidence="3 4">
    <name type="scientific">Amycolatopsis ultiminotia</name>
    <dbReference type="NCBI Taxonomy" id="543629"/>
    <lineage>
        <taxon>Bacteria</taxon>
        <taxon>Bacillati</taxon>
        <taxon>Actinomycetota</taxon>
        <taxon>Actinomycetes</taxon>
        <taxon>Pseudonocardiales</taxon>
        <taxon>Pseudonocardiaceae</taxon>
        <taxon>Amycolatopsis</taxon>
    </lineage>
</organism>
<dbReference type="Pfam" id="PF13556">
    <property type="entry name" value="HTH_30"/>
    <property type="match status" value="1"/>
</dbReference>
<dbReference type="InterPro" id="IPR042070">
    <property type="entry name" value="PucR_C-HTH_sf"/>
</dbReference>
<dbReference type="PANTHER" id="PTHR33744:SF1">
    <property type="entry name" value="DNA-BINDING TRANSCRIPTIONAL ACTIVATOR ADER"/>
    <property type="match status" value="1"/>
</dbReference>
<reference evidence="4" key="1">
    <citation type="journal article" date="2019" name="Int. J. Syst. Evol. Microbiol.">
        <title>The Global Catalogue of Microorganisms (GCM) 10K type strain sequencing project: providing services to taxonomists for standard genome sequencing and annotation.</title>
        <authorList>
            <consortium name="The Broad Institute Genomics Platform"/>
            <consortium name="The Broad Institute Genome Sequencing Center for Infectious Disease"/>
            <person name="Wu L."/>
            <person name="Ma J."/>
        </authorList>
    </citation>
    <scope>NUCLEOTIDE SEQUENCE [LARGE SCALE GENOMIC DNA]</scope>
    <source>
        <strain evidence="4">JCM 16898</strain>
    </source>
</reference>
<evidence type="ECO:0000313" key="4">
    <source>
        <dbReference type="Proteomes" id="UP001500689"/>
    </source>
</evidence>
<evidence type="ECO:0000259" key="1">
    <source>
        <dbReference type="Pfam" id="PF07905"/>
    </source>
</evidence>
<dbReference type="InterPro" id="IPR012914">
    <property type="entry name" value="PucR_dom"/>
</dbReference>
<evidence type="ECO:0000259" key="2">
    <source>
        <dbReference type="Pfam" id="PF13556"/>
    </source>
</evidence>
<keyword evidence="4" id="KW-1185">Reference proteome</keyword>